<dbReference type="Gene3D" id="3.40.50.300">
    <property type="entry name" value="P-loop containing nucleotide triphosphate hydrolases"/>
    <property type="match status" value="1"/>
</dbReference>
<proteinExistence type="predicted"/>
<evidence type="ECO:0000313" key="1">
    <source>
        <dbReference type="EMBL" id="KUI13242.1"/>
    </source>
</evidence>
<dbReference type="EMBL" id="LQIR01000031">
    <property type="protein sequence ID" value="KUI13242.1"/>
    <property type="molecule type" value="Genomic_DNA"/>
</dbReference>
<sequence>MNITATASEATDTDILAGIRNGTWLDTQTFPPLQYAVDGIVSEGLSIIAGPPKVGKSWFVANIALAVASGGRALGRIPVNQRPVFYLALEDGHRRLQDRFRQIMAGNPLPDGLNYVIKAHSYEVIPMITEFLTRHPGTAPLVILDTFGKIKPRRRPGDDPYQLDYALGTALKDAIENQPGASLSVVHHTRKAESADFVDSVSGTHGIVGAADSVLTLNRKRHQTNGILAVTGRDIQEAEYALTTTDGIWILDGTDLITANAAAQTRREEGQLADRSTEILTIVNNRHTEELVTVAADIAEKIGIDQNQASIYLGRLAKSGRIGKLSRGVYRGA</sequence>
<dbReference type="SUPFAM" id="SSF52540">
    <property type="entry name" value="P-loop containing nucleoside triphosphate hydrolases"/>
    <property type="match status" value="1"/>
</dbReference>
<gene>
    <name evidence="1" type="ORF">AU192_18275</name>
</gene>
<dbReference type="RefSeq" id="WP_064398088.1">
    <property type="nucleotide sequence ID" value="NZ_LQIR01000031.1"/>
</dbReference>
<comment type="caution">
    <text evidence="1">The sequence shown here is derived from an EMBL/GenBank/DDBJ whole genome shotgun (WGS) entry which is preliminary data.</text>
</comment>
<accession>A0A117JJ19</accession>
<evidence type="ECO:0000313" key="2">
    <source>
        <dbReference type="Proteomes" id="UP000053707"/>
    </source>
</evidence>
<dbReference type="InterPro" id="IPR027417">
    <property type="entry name" value="P-loop_NTPase"/>
</dbReference>
<dbReference type="Proteomes" id="UP000053707">
    <property type="component" value="Unassembled WGS sequence"/>
</dbReference>
<evidence type="ECO:0008006" key="3">
    <source>
        <dbReference type="Google" id="ProtNLM"/>
    </source>
</evidence>
<organism evidence="1 2">
    <name type="scientific">Mycobacterium lehmannii</name>
    <dbReference type="NCBI Taxonomy" id="2048550"/>
    <lineage>
        <taxon>Bacteria</taxon>
        <taxon>Bacillati</taxon>
        <taxon>Actinomycetota</taxon>
        <taxon>Actinomycetes</taxon>
        <taxon>Mycobacteriales</taxon>
        <taxon>Mycobacteriaceae</taxon>
        <taxon>Mycobacterium</taxon>
    </lineage>
</organism>
<reference evidence="1 2" key="1">
    <citation type="submission" date="2016-01" db="EMBL/GenBank/DDBJ databases">
        <authorList>
            <consortium name="TB Trials Study Group"/>
            <person name="Sutton G."/>
            <person name="Brinkac L."/>
            <person name="Sanka R."/>
            <person name="Adams M."/>
            <person name="Lau E.L."/>
            <person name="Macaden R."/>
            <person name="Grewal H.M.S."/>
        </authorList>
    </citation>
    <scope>NUCLEOTIDE SEQUENCE [LARGE SCALE GENOMIC DNA]</scope>
    <source>
        <strain evidence="1 2">IS-1744</strain>
    </source>
</reference>
<keyword evidence="2" id="KW-1185">Reference proteome</keyword>
<protein>
    <recommendedName>
        <fullName evidence="3">AAA+ ATPase domain-containing protein</fullName>
    </recommendedName>
</protein>
<name>A0A117JJ19_9MYCO</name>
<dbReference type="Pfam" id="PF13481">
    <property type="entry name" value="AAA_25"/>
    <property type="match status" value="1"/>
</dbReference>
<dbReference type="AlphaFoldDB" id="A0A117JJ19"/>